<evidence type="ECO:0000313" key="10">
    <source>
        <dbReference type="EMBL" id="KAL3805896.1"/>
    </source>
</evidence>
<proteinExistence type="predicted"/>
<reference evidence="10 11" key="1">
    <citation type="journal article" date="2020" name="G3 (Bethesda)">
        <title>Improved Reference Genome for Cyclotella cryptica CCMP332, a Model for Cell Wall Morphogenesis, Salinity Adaptation, and Lipid Production in Diatoms (Bacillariophyta).</title>
        <authorList>
            <person name="Roberts W.R."/>
            <person name="Downey K.M."/>
            <person name="Ruck E.C."/>
            <person name="Traller J.C."/>
            <person name="Alverson A.J."/>
        </authorList>
    </citation>
    <scope>NUCLEOTIDE SEQUENCE [LARGE SCALE GENOMIC DNA]</scope>
    <source>
        <strain evidence="10 11">CCMP332</strain>
    </source>
</reference>
<evidence type="ECO:0000256" key="1">
    <source>
        <dbReference type="ARBA" id="ARBA00004141"/>
    </source>
</evidence>
<organism evidence="10 11">
    <name type="scientific">Cyclotella cryptica</name>
    <dbReference type="NCBI Taxonomy" id="29204"/>
    <lineage>
        <taxon>Eukaryota</taxon>
        <taxon>Sar</taxon>
        <taxon>Stramenopiles</taxon>
        <taxon>Ochrophyta</taxon>
        <taxon>Bacillariophyta</taxon>
        <taxon>Coscinodiscophyceae</taxon>
        <taxon>Thalassiosirophycidae</taxon>
        <taxon>Stephanodiscales</taxon>
        <taxon>Stephanodiscaceae</taxon>
        <taxon>Cyclotella</taxon>
    </lineage>
</organism>
<dbReference type="Pfam" id="PF25539">
    <property type="entry name" value="Bestrophin_2"/>
    <property type="match status" value="1"/>
</dbReference>
<keyword evidence="5" id="KW-0406">Ion transport</keyword>
<dbReference type="CDD" id="cd20071">
    <property type="entry name" value="SET_SMYD"/>
    <property type="match status" value="1"/>
</dbReference>
<dbReference type="GO" id="GO:0006811">
    <property type="term" value="P:monoatomic ion transport"/>
    <property type="evidence" value="ECO:0007669"/>
    <property type="project" value="UniProtKB-KW"/>
</dbReference>
<dbReference type="Gene3D" id="1.10.220.160">
    <property type="match status" value="1"/>
</dbReference>
<comment type="caution">
    <text evidence="10">The sequence shown here is derived from an EMBL/GenBank/DDBJ whole genome shotgun (WGS) entry which is preliminary data.</text>
</comment>
<feature type="domain" description="SET" evidence="9">
    <location>
        <begin position="62"/>
        <end position="321"/>
    </location>
</feature>
<feature type="transmembrane region" description="Helical" evidence="8">
    <location>
        <begin position="747"/>
        <end position="768"/>
    </location>
</feature>
<evidence type="ECO:0000256" key="5">
    <source>
        <dbReference type="ARBA" id="ARBA00023065"/>
    </source>
</evidence>
<dbReference type="InterPro" id="IPR046341">
    <property type="entry name" value="SET_dom_sf"/>
</dbReference>
<keyword evidence="3 8" id="KW-0812">Transmembrane</keyword>
<dbReference type="SUPFAM" id="SSF82199">
    <property type="entry name" value="SET domain"/>
    <property type="match status" value="1"/>
</dbReference>
<feature type="transmembrane region" description="Helical" evidence="8">
    <location>
        <begin position="719"/>
        <end position="741"/>
    </location>
</feature>
<feature type="region of interest" description="Disordered" evidence="7">
    <location>
        <begin position="1"/>
        <end position="30"/>
    </location>
</feature>
<evidence type="ECO:0000256" key="6">
    <source>
        <dbReference type="ARBA" id="ARBA00023136"/>
    </source>
</evidence>
<dbReference type="AlphaFoldDB" id="A0ABD3R3S1"/>
<keyword evidence="11" id="KW-1185">Reference proteome</keyword>
<evidence type="ECO:0000259" key="9">
    <source>
        <dbReference type="PROSITE" id="PS50280"/>
    </source>
</evidence>
<dbReference type="PANTHER" id="PTHR47643">
    <property type="entry name" value="TPR DOMAIN PROTEIN (AFU_ORTHOLOGUE AFUA_5G12710)"/>
    <property type="match status" value="1"/>
</dbReference>
<dbReference type="PROSITE" id="PS50280">
    <property type="entry name" value="SET"/>
    <property type="match status" value="1"/>
</dbReference>
<evidence type="ECO:0000256" key="2">
    <source>
        <dbReference type="ARBA" id="ARBA00022448"/>
    </source>
</evidence>
<sequence>MPSKKKGKKKSTATTDEPKSSTKTIAADSVDQANSISDISPFLFDDSPLQETALPHDLPFIGPIALVDQRQCDSDGPQVVHGRGLVVTRDVSPGECLFITPALVSAPVDKVRKHFLERHGTQCSNGEQVAGCGYGEKLEAISEQLLLEQVKSVCQNPEHDSGNEERRQKIFDSFLSQMSSDDVPKTEMDVLLAKSSVNSDNDGENFRRNLDNETILGIIRKNAFGPDYHSYDVIANWWLNNSTNPDATSVYGRLLGVYPLAAMVNHSCFPNAVRIFGSLPSSKMNKKCRSLTTQEDERQEFMIVHSSTALTKGTEIRWSYLPPTTPFNPRRKYLKAKYGFDCQCARCINEQEVNSPASPDEWIQLSTQLDGWWESRRANLPQHPGQIVISPIIQSLEQCFTSRNLISSEVQRFMRVGYASIYMDFFNEALASPSIKGSQEKNDEISNLLKLATQLHFSFVSCNNASTEHLSILHLCYELVSVLHTRALSYPDTVANTMPQIKFWTEQLKKAHMVRYGSLGEKLENLNDWGFKMTGKGHSLMAVVVSFLVVTRVNLALAQYKEARTNLSNMLTATRDLVAATAIHTKDDQTLPAKEWRNQIAYYSCLLLRLAMAASDYNSEQIAPWNVPELHGDIKEELLRHNQIMRYSKWAHAKRTERDEVYRVPVTMCHHLRIALTDSKKCLQNDYSGLSMSRFNGILDQFNHAYCAQKRIYVTPPPFPMVQMSRTVTFIWVYFLPFALVMDESSVLAHCVIVFVVTFAFIGLEAVAIEVDDPFGHDDNDFDNMGLALSVFEDVYNIIDLIDGPEWACKVRFNMKSGADDDFFRPSESTPLIGV</sequence>
<dbReference type="InterPro" id="IPR001214">
    <property type="entry name" value="SET_dom"/>
</dbReference>
<dbReference type="EMBL" id="JABMIG020000001">
    <property type="protein sequence ID" value="KAL3805896.1"/>
    <property type="molecule type" value="Genomic_DNA"/>
</dbReference>
<dbReference type="Proteomes" id="UP001516023">
    <property type="component" value="Unassembled WGS sequence"/>
</dbReference>
<protein>
    <recommendedName>
        <fullName evidence="9">SET domain-containing protein</fullName>
    </recommendedName>
</protein>
<evidence type="ECO:0000313" key="11">
    <source>
        <dbReference type="Proteomes" id="UP001516023"/>
    </source>
</evidence>
<dbReference type="InterPro" id="IPR044669">
    <property type="entry name" value="YneE/VCCN1/2-like"/>
</dbReference>
<name>A0ABD3R3S1_9STRA</name>
<evidence type="ECO:0000256" key="4">
    <source>
        <dbReference type="ARBA" id="ARBA00022989"/>
    </source>
</evidence>
<dbReference type="PANTHER" id="PTHR47643:SF2">
    <property type="entry name" value="TPR DOMAIN PROTEIN (AFU_ORTHOLOGUE AFUA_5G12710)"/>
    <property type="match status" value="1"/>
</dbReference>
<gene>
    <name evidence="10" type="ORF">HJC23_007857</name>
</gene>
<comment type="subcellular location">
    <subcellularLocation>
        <location evidence="1">Membrane</location>
        <topology evidence="1">Multi-pass membrane protein</topology>
    </subcellularLocation>
</comment>
<feature type="compositionally biased region" description="Basic residues" evidence="7">
    <location>
        <begin position="1"/>
        <end position="11"/>
    </location>
</feature>
<dbReference type="Gene3D" id="6.10.140.2220">
    <property type="match status" value="1"/>
</dbReference>
<evidence type="ECO:0000256" key="7">
    <source>
        <dbReference type="SAM" id="MobiDB-lite"/>
    </source>
</evidence>
<dbReference type="Gene3D" id="2.170.270.10">
    <property type="entry name" value="SET domain"/>
    <property type="match status" value="1"/>
</dbReference>
<evidence type="ECO:0000256" key="3">
    <source>
        <dbReference type="ARBA" id="ARBA00022692"/>
    </source>
</evidence>
<keyword evidence="6 8" id="KW-0472">Membrane</keyword>
<accession>A0ABD3R3S1</accession>
<evidence type="ECO:0000256" key="8">
    <source>
        <dbReference type="SAM" id="Phobius"/>
    </source>
</evidence>
<dbReference type="GO" id="GO:0016020">
    <property type="term" value="C:membrane"/>
    <property type="evidence" value="ECO:0007669"/>
    <property type="project" value="UniProtKB-SubCell"/>
</dbReference>
<keyword evidence="2" id="KW-0813">Transport</keyword>
<keyword evidence="4 8" id="KW-1133">Transmembrane helix</keyword>
<dbReference type="InterPro" id="IPR053209">
    <property type="entry name" value="Gramillin-biosynth_MTr"/>
</dbReference>